<dbReference type="SUPFAM" id="SSF50156">
    <property type="entry name" value="PDZ domain-like"/>
    <property type="match status" value="1"/>
</dbReference>
<reference evidence="6" key="2">
    <citation type="journal article" date="2023" name="Infect Dis Poverty">
        <title>Chromosome-scale genome of the human blood fluke Schistosoma mekongi and its implications for public health.</title>
        <authorList>
            <person name="Zhou M."/>
            <person name="Xu L."/>
            <person name="Xu D."/>
            <person name="Chen W."/>
            <person name="Khan J."/>
            <person name="Hu Y."/>
            <person name="Huang H."/>
            <person name="Wei H."/>
            <person name="Zhang Y."/>
            <person name="Chusongsang P."/>
            <person name="Tanasarnprasert K."/>
            <person name="Hu X."/>
            <person name="Limpanont Y."/>
            <person name="Lv Z."/>
        </authorList>
    </citation>
    <scope>NUCLEOTIDE SEQUENCE</scope>
    <source>
        <strain evidence="6">LV_2022a</strain>
    </source>
</reference>
<evidence type="ECO:0000259" key="5">
    <source>
        <dbReference type="PROSITE" id="PS50106"/>
    </source>
</evidence>
<feature type="region of interest" description="Disordered" evidence="3">
    <location>
        <begin position="198"/>
        <end position="220"/>
    </location>
</feature>
<evidence type="ECO:0000256" key="3">
    <source>
        <dbReference type="SAM" id="MobiDB-lite"/>
    </source>
</evidence>
<dbReference type="InterPro" id="IPR039032">
    <property type="entry name" value="Rim-like"/>
</dbReference>
<feature type="compositionally biased region" description="Acidic residues" evidence="3">
    <location>
        <begin position="2508"/>
        <end position="2548"/>
    </location>
</feature>
<gene>
    <name evidence="6" type="ORF">MN116_006373</name>
</gene>
<dbReference type="SUPFAM" id="SSF49562">
    <property type="entry name" value="C2 domain (Calcium/lipid-binding domain, CaLB)"/>
    <property type="match status" value="1"/>
</dbReference>
<evidence type="ECO:0000259" key="4">
    <source>
        <dbReference type="PROSITE" id="PS50004"/>
    </source>
</evidence>
<feature type="compositionally biased region" description="Low complexity" evidence="3">
    <location>
        <begin position="2657"/>
        <end position="2676"/>
    </location>
</feature>
<keyword evidence="7" id="KW-1185">Reference proteome</keyword>
<feature type="compositionally biased region" description="Polar residues" evidence="3">
    <location>
        <begin position="2884"/>
        <end position="2903"/>
    </location>
</feature>
<feature type="region of interest" description="Disordered" evidence="3">
    <location>
        <begin position="2652"/>
        <end position="2718"/>
    </location>
</feature>
<dbReference type="SUPFAM" id="SSF57903">
    <property type="entry name" value="FYVE/PHD zinc finger"/>
    <property type="match status" value="1"/>
</dbReference>
<dbReference type="CDD" id="cd06714">
    <property type="entry name" value="PDZ_RIM-like"/>
    <property type="match status" value="1"/>
</dbReference>
<dbReference type="Proteomes" id="UP001292079">
    <property type="component" value="Unassembled WGS sequence"/>
</dbReference>
<feature type="domain" description="PDZ" evidence="5">
    <location>
        <begin position="2412"/>
        <end position="2505"/>
    </location>
</feature>
<evidence type="ECO:0000256" key="2">
    <source>
        <dbReference type="ARBA" id="ARBA00034103"/>
    </source>
</evidence>
<dbReference type="Gene3D" id="3.30.40.10">
    <property type="entry name" value="Zinc/RING finger domain, C3HC4 (zinc finger)"/>
    <property type="match status" value="1"/>
</dbReference>
<dbReference type="PANTHER" id="PTHR12157">
    <property type="entry name" value="REGULATING SYNAPTIC MEMBRANE EXOCYTOSIS PROTEIN"/>
    <property type="match status" value="1"/>
</dbReference>
<proteinExistence type="predicted"/>
<feature type="domain" description="C2" evidence="4">
    <location>
        <begin position="2721"/>
        <end position="2845"/>
    </location>
</feature>
<accession>A0AAE2D472</accession>
<dbReference type="PROSITE" id="PS50004">
    <property type="entry name" value="C2"/>
    <property type="match status" value="1"/>
</dbReference>
<dbReference type="Pfam" id="PF00168">
    <property type="entry name" value="C2"/>
    <property type="match status" value="1"/>
</dbReference>
<feature type="compositionally biased region" description="Acidic residues" evidence="3">
    <location>
        <begin position="922"/>
        <end position="937"/>
    </location>
</feature>
<evidence type="ECO:0000256" key="1">
    <source>
        <dbReference type="ARBA" id="ARBA00023018"/>
    </source>
</evidence>
<feature type="region of interest" description="Disordered" evidence="3">
    <location>
        <begin position="2859"/>
        <end position="2903"/>
    </location>
</feature>
<dbReference type="InterPro" id="IPR036034">
    <property type="entry name" value="PDZ_sf"/>
</dbReference>
<dbReference type="PROSITE" id="PS50106">
    <property type="entry name" value="PDZ"/>
    <property type="match status" value="1"/>
</dbReference>
<dbReference type="InterPro" id="IPR000008">
    <property type="entry name" value="C2_dom"/>
</dbReference>
<organism evidence="6 7">
    <name type="scientific">Schistosoma mekongi</name>
    <name type="common">Parasitic worm</name>
    <dbReference type="NCBI Taxonomy" id="38744"/>
    <lineage>
        <taxon>Eukaryota</taxon>
        <taxon>Metazoa</taxon>
        <taxon>Spiralia</taxon>
        <taxon>Lophotrochozoa</taxon>
        <taxon>Platyhelminthes</taxon>
        <taxon>Trematoda</taxon>
        <taxon>Digenea</taxon>
        <taxon>Strigeidida</taxon>
        <taxon>Schistosomatoidea</taxon>
        <taxon>Schistosomatidae</taxon>
        <taxon>Schistosoma</taxon>
    </lineage>
</organism>
<dbReference type="GO" id="GO:0044325">
    <property type="term" value="F:transmembrane transporter binding"/>
    <property type="evidence" value="ECO:0007669"/>
    <property type="project" value="TreeGrafter"/>
</dbReference>
<dbReference type="Pfam" id="PF00595">
    <property type="entry name" value="PDZ"/>
    <property type="match status" value="1"/>
</dbReference>
<evidence type="ECO:0000313" key="7">
    <source>
        <dbReference type="Proteomes" id="UP001292079"/>
    </source>
</evidence>
<dbReference type="CDD" id="cd15751">
    <property type="entry name" value="FYVE_BSN_PCLO"/>
    <property type="match status" value="1"/>
</dbReference>
<feature type="compositionally biased region" description="Polar residues" evidence="3">
    <location>
        <begin position="2677"/>
        <end position="2690"/>
    </location>
</feature>
<dbReference type="GO" id="GO:2000300">
    <property type="term" value="P:regulation of synaptic vesicle exocytosis"/>
    <property type="evidence" value="ECO:0007669"/>
    <property type="project" value="TreeGrafter"/>
</dbReference>
<dbReference type="SMART" id="SM00228">
    <property type="entry name" value="PDZ"/>
    <property type="match status" value="1"/>
</dbReference>
<name>A0AAE2D472_SCHME</name>
<dbReference type="Gene3D" id="2.30.42.10">
    <property type="match status" value="1"/>
</dbReference>
<dbReference type="SMART" id="SM00239">
    <property type="entry name" value="C2"/>
    <property type="match status" value="1"/>
</dbReference>
<feature type="region of interest" description="Disordered" evidence="3">
    <location>
        <begin position="922"/>
        <end position="961"/>
    </location>
</feature>
<dbReference type="GO" id="GO:0050806">
    <property type="term" value="P:positive regulation of synaptic transmission"/>
    <property type="evidence" value="ECO:0007669"/>
    <property type="project" value="TreeGrafter"/>
</dbReference>
<feature type="compositionally biased region" description="Low complexity" evidence="3">
    <location>
        <begin position="1183"/>
        <end position="1193"/>
    </location>
</feature>
<dbReference type="GO" id="GO:0048167">
    <property type="term" value="P:regulation of synaptic plasticity"/>
    <property type="evidence" value="ECO:0007669"/>
    <property type="project" value="TreeGrafter"/>
</dbReference>
<dbReference type="InterPro" id="IPR013083">
    <property type="entry name" value="Znf_RING/FYVE/PHD"/>
</dbReference>
<comment type="caution">
    <text evidence="6">The sequence shown here is derived from an EMBL/GenBank/DDBJ whole genome shotgun (WGS) entry which is preliminary data.</text>
</comment>
<feature type="compositionally biased region" description="Low complexity" evidence="3">
    <location>
        <begin position="948"/>
        <end position="961"/>
    </location>
</feature>
<dbReference type="GO" id="GO:0042391">
    <property type="term" value="P:regulation of membrane potential"/>
    <property type="evidence" value="ECO:0007669"/>
    <property type="project" value="TreeGrafter"/>
</dbReference>
<comment type="subcellular location">
    <subcellularLocation>
        <location evidence="2">Synapse</location>
    </subcellularLocation>
</comment>
<feature type="non-terminal residue" evidence="6">
    <location>
        <position position="1"/>
    </location>
</feature>
<keyword evidence="1" id="KW-0770">Synapse</keyword>
<dbReference type="GO" id="GO:0031267">
    <property type="term" value="F:small GTPase binding"/>
    <property type="evidence" value="ECO:0007669"/>
    <property type="project" value="InterPro"/>
</dbReference>
<evidence type="ECO:0000313" key="6">
    <source>
        <dbReference type="EMBL" id="KAK4470858.1"/>
    </source>
</evidence>
<protein>
    <submittedName>
        <fullName evidence="6">Uncharacterized protein</fullName>
    </submittedName>
</protein>
<dbReference type="GO" id="GO:0048791">
    <property type="term" value="P:calcium ion-regulated exocytosis of neurotransmitter"/>
    <property type="evidence" value="ECO:0007669"/>
    <property type="project" value="TreeGrafter"/>
</dbReference>
<dbReference type="InterPro" id="IPR011011">
    <property type="entry name" value="Znf_FYVE_PHD"/>
</dbReference>
<feature type="compositionally biased region" description="Low complexity" evidence="3">
    <location>
        <begin position="2859"/>
        <end position="2875"/>
    </location>
</feature>
<feature type="region of interest" description="Disordered" evidence="3">
    <location>
        <begin position="2503"/>
        <end position="2549"/>
    </location>
</feature>
<reference evidence="6" key="1">
    <citation type="submission" date="2022-04" db="EMBL/GenBank/DDBJ databases">
        <authorList>
            <person name="Xu L."/>
            <person name="Lv Z."/>
        </authorList>
    </citation>
    <scope>NUCLEOTIDE SEQUENCE</scope>
    <source>
        <strain evidence="6">LV_2022a</strain>
    </source>
</reference>
<dbReference type="GO" id="GO:0042734">
    <property type="term" value="C:presynaptic membrane"/>
    <property type="evidence" value="ECO:0007669"/>
    <property type="project" value="TreeGrafter"/>
</dbReference>
<dbReference type="CDD" id="cd04031">
    <property type="entry name" value="C2A_RIM1alpha"/>
    <property type="match status" value="1"/>
</dbReference>
<sequence length="2903" mass="333793">KLKTELKRTEQVMMRRVSLSNQDVTKQIYSCLLCGQPPVSDSQGVDECFEQNWIICHDCQNTVCPNCAVQIGKNSESEIFWLCKLCQKKRQLIVSSNSWLQNLTKTNNEETKEMQTIIQETHAITRTSSYSQYEDLIDQVNLNESIVNNKQNVSYLNDSDNRQEIDNETLNYLTLNDKESMQQHENIYNLKEIQSRKFSEQTNSSNNDNQYVNNENDQKSIKQKSINDSINVDNNNNNNDNSTNLIYHDRLHLYFTQQINKQFSMNDIDADDNVDQDDDLNNNEDLFHIYNDNSNHEDNQFEKKSLSIIQQLHLNEEYTEERLDIIDTKLKKASSVIIDEKLFEMNRKYAKSTFPQIIFDDRKTDITTCTVTSINIPSYVDRQQIINDDYATSSADYMNTPYESINSQQHEQFIEHHGDNIVTSNYDENVNDTLQSFYPSKYTDLESDEDFNHLSFKDLLKLEISNTCNQSYVDRDETFGLIIPQNSYDDVSKSIDKGNTTEANEITMTKLESDYSHMTNNRTRRLSQQLHAYKDDKKFASVLSSLRNNQTRRQSYPMINDNVTLSSRQVDRQRPTLTSQISYCIDEYDDDDDGDLNSYYDDDHHCQRHYHHHQQQQQHLDTVQHHEINSNNLNLFFPYNLNEPWDYAEDLRKIDENMYQRTTNTSKITTTNSDTISTTYNLVNSSKLNDDINNIANSTDTVTSTNSYYSDNTLQSLNEDHQFTYDPSMNDSYFNWLNEMNPTYNVIQQNNLNNTNYNMHKSIDYTLECSTMNSTISQSTTSAYTTNDIETTKQNLLLRRCPNFENISRLSNDQTYANNDDSIQLSEVNSNFFGELIQFPDGVNDDQDDLEVINDTPTKVWGREFRDTLQITNLSSNLTSSNLFNDNKSELEIWSNLFSTSEIVIDTAREISTQLNLLSILEEEDEEENEVGEEDEETNRKDKTQHENNNITTTTNNNSSNIELINSRNDLVATTLNNNEQEILKDNEINKGTIKHETTTTSLPSKQNIVYTEEHGTELQNDESSSIHSKPYILSTENIISQSDDYVKSSENNNELVEQESNSYTSFNNQNYTTYKLNESSHKKISSEYKKLKSNLNQFSYTSLLPIDKQLVQNNSKRGEEKFENNQSDLWNSDIHELCDHMMKPVNIIPSLDNSSTVYIKISNDMGEKSSTDRIFYPYNQLDQQQQQQQQQLQEHHHHHHQQQQLQLTKDSNQTTQKKYSLIKFQEEEGSNNIKVTNHNELKKTNEKLNEILVASSLANNNNELLNYPIIDQSFNVNNSLHELQCFNEYQIDNKENKDININKQNETSIYSIANDITSLKLIKNAYNDISSINVSINDTLYVETTIKQPTFISSLPLSSLSLTKLSCSTNEKTLLKRAQLILSTSINNNEPDPTDTLLALTENNNNSNNNNNNSNTFDQSHEIDSCKSSINHYCLSLSCPQSLSNQLIEDNYNDTISECSDFSLHVPITNSIINENSILNELKSSSSSSLHDFQEYYANRQLWESFHSYWYIHILKRITDETLLTSSSSSLLKQSINQDKFQPEYMTSSSSSSRGSYFTSYRRRPYSSGYNYELNNLIDDMHNVYESPTSLLSSSSSSIIHSSQLYNHKSLHDIYPDRYMKSLDYDDMYRRNNKLSSKSNLRHTYDNRPYRSYSEASSILHNPKDKLNLSSIIRYDNRKKKLGLMHHSSSNRLKYIRSNDVENNLQQRNIKDSNRSLKPLTNRDNDKLKDYMYTTRFNKNYHDYEIGNRLRRGSLRSYTPTYKSCYTPQTKWLNDDNNNNNNNNSYLEVGSYYSLPLNDYHRKRMKPTRPTSTSQRYVPSNIEVSPHRKMQSDKWDKSDTYLSRRIGNLSKSTGHLTHLDDLNRISGCTSMQTLRARLAAAHSEFNLDNHENITDSFQSHGFNTADRSGSLDRRTDLTNDFTTRQLRRQVEQHHRRLLKSLMTDEPFESSWPSSFSNFDLQGYLNSYPYDSEMQPTTLISSTLAPPIFSTASTRLPLNIEQSRTDDTIMDPTNNYMSTINQQMLSMPNILTTPNLNSTTPVVLPNQFTLTSTISDNLINTPVINQPTSINVDEPVSISNNTLMELINNPDVLQALTYNPTLINQINSMCLDLAPADINQVTLAAVAGAIAATAVAGTNMLDNSNNNNYYNIGKDNTNQSISGQGMNSVVQNTIESEQMNNYLPTENICLNITNNDVINNVSTYLNTMNISNNDNNHSRMNTSLITNENNSCVNPINSDSIDVLIEQVRRLLDEQNNYQLINTKTTPINTTVDSIINSSSSSSVHVTPFNNQLQSSSSISQTCQSVLTKCDQLQNPEHIYSSNYQKSIKQTQQQEPIDSINQYNKTPSETIDSWLGLSEDEWNYKNYKDNVKNSNTWRDGTTTWPTFNPTASNKPKSLVQSTKCTYDFPTKRLLLMRESKDRHQRGGGIGMRIVGGHIRSDGNLGAFVEEIYPSGPADQLHGEIKEGDEILEWNSIPLVGKTFEEVQAIISQVSEETELLVRARDYTQGDDDEAEDDGEEIEDDEDDEDEEYDEEYIDDDEEQQDDDVQSLVKTYGSASTRNSGQSGNRPHALCHHHAAQHALMSQSKGPPICPHMRQHYLSMPSSNDRHSMSQVPHNPHKFHQSIIHNSTNDQQIQEENIKDSGIEMNKSTKNWFKSNSPEKSISHSSPSTTQNSRYTKQSATSGIHNINNDRRSSKVGRINGPRGSHSSNNEKNGDNLEYGEIELILTFDDYDQSLTVHVARARNLPAMDLNGLADPFVKVRLHPDPTEDPDFNRQTKYMPNTLTPEWQQTVVFMNCIKRTLKRRVLEVTVWDFDRLKTNDFMGQTIINLGDREFLDGKPHWFSLHELMPVVVPVSKKSVASSKTSSDSSRQAKSSKESNSKRSTVNKPSRDQLQNQRMNT</sequence>
<feature type="region of interest" description="Disordered" evidence="3">
    <location>
        <begin position="1183"/>
        <end position="1213"/>
    </location>
</feature>
<dbReference type="EMBL" id="JALJAT010000004">
    <property type="protein sequence ID" value="KAK4470858.1"/>
    <property type="molecule type" value="Genomic_DNA"/>
</dbReference>
<feature type="compositionally biased region" description="Low complexity" evidence="3">
    <location>
        <begin position="203"/>
        <end position="215"/>
    </location>
</feature>
<dbReference type="InterPro" id="IPR035892">
    <property type="entry name" value="C2_domain_sf"/>
</dbReference>
<dbReference type="GO" id="GO:0048788">
    <property type="term" value="C:cytoskeleton of presynaptic active zone"/>
    <property type="evidence" value="ECO:0007669"/>
    <property type="project" value="TreeGrafter"/>
</dbReference>
<dbReference type="InterPro" id="IPR001478">
    <property type="entry name" value="PDZ"/>
</dbReference>
<dbReference type="PANTHER" id="PTHR12157:SF25">
    <property type="entry name" value="REGULATING SYNAPTIC MEMBRANE EXOCYTOSIS PROTEIN 3"/>
    <property type="match status" value="1"/>
</dbReference>
<dbReference type="Gene3D" id="2.60.40.150">
    <property type="entry name" value="C2 domain"/>
    <property type="match status" value="1"/>
</dbReference>